<dbReference type="PANTHER" id="PTHR43300:SF7">
    <property type="entry name" value="UDP-N-ACETYLBACILLOSAMINE N-ACETYLTRANSFERASE"/>
    <property type="match status" value="1"/>
</dbReference>
<organism evidence="3 4">
    <name type="scientific">Pedococcus bigeumensis</name>
    <dbReference type="NCBI Taxonomy" id="433644"/>
    <lineage>
        <taxon>Bacteria</taxon>
        <taxon>Bacillati</taxon>
        <taxon>Actinomycetota</taxon>
        <taxon>Actinomycetes</taxon>
        <taxon>Micrococcales</taxon>
        <taxon>Intrasporangiaceae</taxon>
        <taxon>Pedococcus</taxon>
    </lineage>
</organism>
<sequence>MGNGLILVAASGLALETAEAARACGIRIEGCVDDDATLWGSLAGGWLKVLGGLDSVAAQADCDVIVCAGRGVVRELLTERLRELGVADEQYATVVHPSVSVPDSCTVGAGSVVLAGAVLTAAVSVGRHVVVMPHVTMTHDDVIEDFATLCAGVTLGGGVRVGRAAYLGMASSVREKVTVGARGTLGMGAVLLRDLPGGEVWAGVPARPLVNSQR</sequence>
<feature type="active site" description="Proton acceptor" evidence="1">
    <location>
        <position position="139"/>
    </location>
</feature>
<evidence type="ECO:0000256" key="2">
    <source>
        <dbReference type="PIRSR" id="PIRSR620019-2"/>
    </source>
</evidence>
<dbReference type="Gene3D" id="2.160.10.10">
    <property type="entry name" value="Hexapeptide repeat proteins"/>
    <property type="match status" value="1"/>
</dbReference>
<reference evidence="3 4" key="1">
    <citation type="journal article" date="2019" name="Environ. Microbiol.">
        <title>Species interactions and distinct microbial communities in high Arctic permafrost affected cryosols are associated with the CH4 and CO2 gas fluxes.</title>
        <authorList>
            <person name="Altshuler I."/>
            <person name="Hamel J."/>
            <person name="Turney S."/>
            <person name="Magnuson E."/>
            <person name="Levesque R."/>
            <person name="Greer C."/>
            <person name="Whyte L.G."/>
        </authorList>
    </citation>
    <scope>NUCLEOTIDE SEQUENCE [LARGE SCALE GENOMIC DNA]</scope>
    <source>
        <strain evidence="3 4">S9.3A</strain>
    </source>
</reference>
<dbReference type="EMBL" id="RCZM01000006">
    <property type="protein sequence ID" value="TPG14128.1"/>
    <property type="molecule type" value="Genomic_DNA"/>
</dbReference>
<evidence type="ECO:0000313" key="4">
    <source>
        <dbReference type="Proteomes" id="UP000317722"/>
    </source>
</evidence>
<name>A0A502CMK1_9MICO</name>
<feature type="site" description="Increases basicity of active site His" evidence="1">
    <location>
        <position position="140"/>
    </location>
</feature>
<keyword evidence="3" id="KW-0808">Transferase</keyword>
<dbReference type="NCBIfam" id="TIGR03570">
    <property type="entry name" value="NeuD_NnaD"/>
    <property type="match status" value="1"/>
</dbReference>
<dbReference type="GO" id="GO:0016740">
    <property type="term" value="F:transferase activity"/>
    <property type="evidence" value="ECO:0007669"/>
    <property type="project" value="UniProtKB-KW"/>
</dbReference>
<evidence type="ECO:0000313" key="3">
    <source>
        <dbReference type="EMBL" id="TPG14128.1"/>
    </source>
</evidence>
<proteinExistence type="predicted"/>
<dbReference type="CDD" id="cd03360">
    <property type="entry name" value="LbH_AT_putative"/>
    <property type="match status" value="1"/>
</dbReference>
<dbReference type="SUPFAM" id="SSF51161">
    <property type="entry name" value="Trimeric LpxA-like enzymes"/>
    <property type="match status" value="1"/>
</dbReference>
<dbReference type="PANTHER" id="PTHR43300">
    <property type="entry name" value="ACETYLTRANSFERASE"/>
    <property type="match status" value="1"/>
</dbReference>
<dbReference type="Gene3D" id="3.40.50.20">
    <property type="match status" value="1"/>
</dbReference>
<gene>
    <name evidence="3" type="ORF">EAH86_16565</name>
</gene>
<dbReference type="InterPro" id="IPR050179">
    <property type="entry name" value="Trans_hexapeptide_repeat"/>
</dbReference>
<comment type="caution">
    <text evidence="3">The sequence shown here is derived from an EMBL/GenBank/DDBJ whole genome shotgun (WGS) entry which is preliminary data.</text>
</comment>
<dbReference type="InterPro" id="IPR020019">
    <property type="entry name" value="AcTrfase_PglD-like"/>
</dbReference>
<evidence type="ECO:0000256" key="1">
    <source>
        <dbReference type="PIRSR" id="PIRSR620019-1"/>
    </source>
</evidence>
<dbReference type="InterPro" id="IPR011004">
    <property type="entry name" value="Trimer_LpxA-like_sf"/>
</dbReference>
<keyword evidence="4" id="KW-1185">Reference proteome</keyword>
<dbReference type="AlphaFoldDB" id="A0A502CMK1"/>
<dbReference type="Proteomes" id="UP000317722">
    <property type="component" value="Unassembled WGS sequence"/>
</dbReference>
<feature type="binding site" evidence="2">
    <location>
        <begin position="33"/>
        <end position="34"/>
    </location>
    <ligand>
        <name>substrate</name>
    </ligand>
</feature>
<feature type="binding site" evidence="2">
    <location>
        <position position="69"/>
    </location>
    <ligand>
        <name>substrate</name>
    </ligand>
</feature>
<dbReference type="OrthoDB" id="3697257at2"/>
<accession>A0A502CMK1</accession>
<protein>
    <submittedName>
        <fullName evidence="3">Acetyltransferase</fullName>
    </submittedName>
</protein>